<feature type="region of interest" description="Disordered" evidence="2">
    <location>
        <begin position="247"/>
        <end position="304"/>
    </location>
</feature>
<dbReference type="PANTHER" id="PTHR33701">
    <property type="entry name" value="TRANSMEMBRANE PROTEIN"/>
    <property type="match status" value="1"/>
</dbReference>
<keyword evidence="1" id="KW-0175">Coiled coil</keyword>
<sequence length="715" mass="79828">MDERSVATIEFLRARLFSERSISRAAKERADRLAKRVAELEEQLKLVTLQRKKAERAAAQVLSILDSNAARDFSEETYCGSEEYGTPIEPKFQASSNGISLSQKSNGGSNAHEKKKHIDQSGELSFPASNAISSTMEHSEKSSHTMNKKERRSADDEKTKYSHMLEVHENEAAGKSGDADIFKDDLTEISQVNATEKDKNISLEVLAPGPLEDQRQENGGSLFSNENGRDGDMERALELQARLIGHNEAEETAQREWEEKFRDNNRRAPDYCEPGNQSDITEESDELREERKNEVREESTESAGVISAHGQVVKSGVEHIWNGEKIGGTVLNRALPTHLDNVYSLDQESKRSNANNLRLNMSEFPFQNQEKQESELNQKQKLDLPRNSPRENSLNLEHQLRPLFSSSNVDATNLSNAESLGIHNEQQAFGDHEASTGLGGVLEALQLAKLSLNRRLGTSSLTAQSRPAELGRGIPALAIEGGDASEIPIKSDGLFRVPSSSQFKAASDHTRFLANFPDSRSVLAGQYHIPGVRVARDYHSESEMPITSQIDASTHPTTRRGYYPDPQTSLTRSYLNREVGFSSDRFANLEIPSSPQLEGDSFQRNMLKTYPDSRSITGRYYPYSEAVIDAANSHGNSEMGLELSNRRSLTDPYNTIGIGSSAYNRYSNSSYEDHISRMPVSDEYLRTYASMGSVMPDGDRRLPYDGQFGWKMDRR</sequence>
<keyword evidence="4" id="KW-1185">Reference proteome</keyword>
<evidence type="ECO:0000313" key="4">
    <source>
        <dbReference type="Proteomes" id="UP001419268"/>
    </source>
</evidence>
<feature type="region of interest" description="Disordered" evidence="2">
    <location>
        <begin position="82"/>
        <end position="159"/>
    </location>
</feature>
<protein>
    <submittedName>
        <fullName evidence="3">Uncharacterized protein</fullName>
    </submittedName>
</protein>
<feature type="compositionally biased region" description="Polar residues" evidence="2">
    <location>
        <begin position="217"/>
        <end position="226"/>
    </location>
</feature>
<evidence type="ECO:0000256" key="1">
    <source>
        <dbReference type="SAM" id="Coils"/>
    </source>
</evidence>
<reference evidence="3 4" key="1">
    <citation type="submission" date="2024-01" db="EMBL/GenBank/DDBJ databases">
        <title>Genome assemblies of Stephania.</title>
        <authorList>
            <person name="Yang L."/>
        </authorList>
    </citation>
    <scope>NUCLEOTIDE SEQUENCE [LARGE SCALE GENOMIC DNA]</scope>
    <source>
        <strain evidence="3">JXDWG</strain>
        <tissue evidence="3">Leaf</tissue>
    </source>
</reference>
<proteinExistence type="predicted"/>
<feature type="compositionally biased region" description="Basic and acidic residues" evidence="2">
    <location>
        <begin position="288"/>
        <end position="299"/>
    </location>
</feature>
<feature type="compositionally biased region" description="Polar residues" evidence="2">
    <location>
        <begin position="93"/>
        <end position="109"/>
    </location>
</feature>
<evidence type="ECO:0000313" key="3">
    <source>
        <dbReference type="EMBL" id="KAK9088287.1"/>
    </source>
</evidence>
<feature type="compositionally biased region" description="Basic and acidic residues" evidence="2">
    <location>
        <begin position="247"/>
        <end position="270"/>
    </location>
</feature>
<accession>A0AAP0HKQ3</accession>
<dbReference type="PANTHER" id="PTHR33701:SF3">
    <property type="entry name" value="TRANSCRIPTIONAL REGULATOR ATRX"/>
    <property type="match status" value="1"/>
</dbReference>
<feature type="region of interest" description="Disordered" evidence="2">
    <location>
        <begin position="368"/>
        <end position="393"/>
    </location>
</feature>
<evidence type="ECO:0000256" key="2">
    <source>
        <dbReference type="SAM" id="MobiDB-lite"/>
    </source>
</evidence>
<dbReference type="Proteomes" id="UP001419268">
    <property type="component" value="Unassembled WGS sequence"/>
</dbReference>
<feature type="coiled-coil region" evidence="1">
    <location>
        <begin position="23"/>
        <end position="57"/>
    </location>
</feature>
<feature type="compositionally biased region" description="Basic and acidic residues" evidence="2">
    <location>
        <begin position="370"/>
        <end position="384"/>
    </location>
</feature>
<comment type="caution">
    <text evidence="3">The sequence shown here is derived from an EMBL/GenBank/DDBJ whole genome shotgun (WGS) entry which is preliminary data.</text>
</comment>
<gene>
    <name evidence="3" type="ORF">Scep_027369</name>
</gene>
<dbReference type="AlphaFoldDB" id="A0AAP0HKQ3"/>
<dbReference type="EMBL" id="JBBNAG010000012">
    <property type="protein sequence ID" value="KAK9088287.1"/>
    <property type="molecule type" value="Genomic_DNA"/>
</dbReference>
<feature type="compositionally biased region" description="Polar residues" evidence="2">
    <location>
        <begin position="127"/>
        <end position="136"/>
    </location>
</feature>
<name>A0AAP0HKQ3_9MAGN</name>
<organism evidence="3 4">
    <name type="scientific">Stephania cephalantha</name>
    <dbReference type="NCBI Taxonomy" id="152367"/>
    <lineage>
        <taxon>Eukaryota</taxon>
        <taxon>Viridiplantae</taxon>
        <taxon>Streptophyta</taxon>
        <taxon>Embryophyta</taxon>
        <taxon>Tracheophyta</taxon>
        <taxon>Spermatophyta</taxon>
        <taxon>Magnoliopsida</taxon>
        <taxon>Ranunculales</taxon>
        <taxon>Menispermaceae</taxon>
        <taxon>Menispermoideae</taxon>
        <taxon>Cissampelideae</taxon>
        <taxon>Stephania</taxon>
    </lineage>
</organism>
<feature type="region of interest" description="Disordered" evidence="2">
    <location>
        <begin position="210"/>
        <end position="231"/>
    </location>
</feature>